<proteinExistence type="predicted"/>
<gene>
    <name evidence="1" type="ORF">BJ138DRAFT_1144260</name>
</gene>
<evidence type="ECO:0000313" key="2">
    <source>
        <dbReference type="Proteomes" id="UP000790377"/>
    </source>
</evidence>
<accession>A0ACB8AMY3</accession>
<evidence type="ECO:0000313" key="1">
    <source>
        <dbReference type="EMBL" id="KAH7914296.1"/>
    </source>
</evidence>
<dbReference type="EMBL" id="MU267616">
    <property type="protein sequence ID" value="KAH7914296.1"/>
    <property type="molecule type" value="Genomic_DNA"/>
</dbReference>
<keyword evidence="2" id="KW-1185">Reference proteome</keyword>
<reference evidence="1" key="1">
    <citation type="journal article" date="2021" name="New Phytol.">
        <title>Evolutionary innovations through gain and loss of genes in the ectomycorrhizal Boletales.</title>
        <authorList>
            <person name="Wu G."/>
            <person name="Miyauchi S."/>
            <person name="Morin E."/>
            <person name="Kuo A."/>
            <person name="Drula E."/>
            <person name="Varga T."/>
            <person name="Kohler A."/>
            <person name="Feng B."/>
            <person name="Cao Y."/>
            <person name="Lipzen A."/>
            <person name="Daum C."/>
            <person name="Hundley H."/>
            <person name="Pangilinan J."/>
            <person name="Johnson J."/>
            <person name="Barry K."/>
            <person name="LaButti K."/>
            <person name="Ng V."/>
            <person name="Ahrendt S."/>
            <person name="Min B."/>
            <person name="Choi I.G."/>
            <person name="Park H."/>
            <person name="Plett J.M."/>
            <person name="Magnuson J."/>
            <person name="Spatafora J.W."/>
            <person name="Nagy L.G."/>
            <person name="Henrissat B."/>
            <person name="Grigoriev I.V."/>
            <person name="Yang Z.L."/>
            <person name="Xu J."/>
            <person name="Martin F.M."/>
        </authorList>
    </citation>
    <scope>NUCLEOTIDE SEQUENCE</scope>
    <source>
        <strain evidence="1">ATCC 28755</strain>
    </source>
</reference>
<comment type="caution">
    <text evidence="1">The sequence shown here is derived from an EMBL/GenBank/DDBJ whole genome shotgun (WGS) entry which is preliminary data.</text>
</comment>
<name>A0ACB8AMY3_9AGAM</name>
<protein>
    <submittedName>
        <fullName evidence="1">Uncharacterized protein</fullName>
    </submittedName>
</protein>
<organism evidence="1 2">
    <name type="scientific">Hygrophoropsis aurantiaca</name>
    <dbReference type="NCBI Taxonomy" id="72124"/>
    <lineage>
        <taxon>Eukaryota</taxon>
        <taxon>Fungi</taxon>
        <taxon>Dikarya</taxon>
        <taxon>Basidiomycota</taxon>
        <taxon>Agaricomycotina</taxon>
        <taxon>Agaricomycetes</taxon>
        <taxon>Agaricomycetidae</taxon>
        <taxon>Boletales</taxon>
        <taxon>Coniophorineae</taxon>
        <taxon>Hygrophoropsidaceae</taxon>
        <taxon>Hygrophoropsis</taxon>
    </lineage>
</organism>
<sequence length="506" mass="54940">MVSRRSSFDSPISTYSASGLSGIGSASALVLLPESEDSNHDPYEVNSEDETEEDPNDHVEIRPLATPLTSSTVFLYLLSPYLRLGALCIPDGHTSLKYGLPSLVIAAMLSAFCRQIWSLLSRYLHKSTLEDIILEAFARGRKKRRVRAIVRPVVITLTIMSRIMLATMYLRESVDAISPLVSLTLSESLGSRVPLSIILSGIILSIASLANNLAAKPVVYATWLSVVSYILWLVSAAYAHATGTLGLHPSWVQRGLLWNGITSIVFTFTTTLSVPLSASLSGGPGAPLASKMGKSKSFQLLSMSSIALAALLVLPLVFFSSSPNSPEISSARSSIVISILNASTLLFSIPSIIITIPSIPTPPVIKRYTSLFLSKLAVSTVIILLNLVPVSIAAILNDVILFLAIFGTYFLPALAHIVTHFFRRPLSIVVPQVPHSAPNTPSMACAPLPLPSPPSSPDFLLQRKERLLQRRRLGKRVVWDIGVWAVLIPISTCALIWCFGRVIRRW</sequence>
<dbReference type="Proteomes" id="UP000790377">
    <property type="component" value="Unassembled WGS sequence"/>
</dbReference>